<reference evidence="1 2" key="1">
    <citation type="submission" date="2020-04" db="EMBL/GenBank/DDBJ databases">
        <title>Draft genome of Pyxidicoccus fallax type strain.</title>
        <authorList>
            <person name="Whitworth D.E."/>
        </authorList>
    </citation>
    <scope>NUCLEOTIDE SEQUENCE [LARGE SCALE GENOMIC DNA]</scope>
    <source>
        <strain evidence="1 2">DSM 14698</strain>
    </source>
</reference>
<dbReference type="Proteomes" id="UP000518300">
    <property type="component" value="Unassembled WGS sequence"/>
</dbReference>
<gene>
    <name evidence="1" type="ORF">HG543_22115</name>
</gene>
<evidence type="ECO:0000313" key="1">
    <source>
        <dbReference type="EMBL" id="NMO17537.1"/>
    </source>
</evidence>
<organism evidence="1 2">
    <name type="scientific">Pyxidicoccus fallax</name>
    <dbReference type="NCBI Taxonomy" id="394095"/>
    <lineage>
        <taxon>Bacteria</taxon>
        <taxon>Pseudomonadati</taxon>
        <taxon>Myxococcota</taxon>
        <taxon>Myxococcia</taxon>
        <taxon>Myxococcales</taxon>
        <taxon>Cystobacterineae</taxon>
        <taxon>Myxococcaceae</taxon>
        <taxon>Pyxidicoccus</taxon>
    </lineage>
</organism>
<sequence>MKTEWTEADFHELSWHDVHVYAVGAVPERFEVRLDLDFIVEWLAPGPGASALDFRVAPATLVFENAGELQVHLSSPTGVLTLQELRREDEQRLPGASMSTWRWTLVANEGSVALRASGFRQFLRQAPQWVRGRQHLLEEERGGPSLSALPAK</sequence>
<proteinExistence type="predicted"/>
<dbReference type="RefSeq" id="WP_169346818.1">
    <property type="nucleotide sequence ID" value="NZ_JABBJJ010000102.1"/>
</dbReference>
<dbReference type="AlphaFoldDB" id="A0A848LII8"/>
<evidence type="ECO:0000313" key="2">
    <source>
        <dbReference type="Proteomes" id="UP000518300"/>
    </source>
</evidence>
<keyword evidence="2" id="KW-1185">Reference proteome</keyword>
<dbReference type="EMBL" id="JABBJJ010000102">
    <property type="protein sequence ID" value="NMO17537.1"/>
    <property type="molecule type" value="Genomic_DNA"/>
</dbReference>
<comment type="caution">
    <text evidence="1">The sequence shown here is derived from an EMBL/GenBank/DDBJ whole genome shotgun (WGS) entry which is preliminary data.</text>
</comment>
<name>A0A848LII8_9BACT</name>
<accession>A0A848LII8</accession>
<protein>
    <submittedName>
        <fullName evidence="1">Uncharacterized protein</fullName>
    </submittedName>
</protein>